<dbReference type="EMBL" id="BMMA01000003">
    <property type="protein sequence ID" value="GGI74702.1"/>
    <property type="molecule type" value="Genomic_DNA"/>
</dbReference>
<evidence type="ECO:0000256" key="2">
    <source>
        <dbReference type="SAM" id="Phobius"/>
    </source>
</evidence>
<protein>
    <recommendedName>
        <fullName evidence="7">Tetratricopeptide repeat protein</fullName>
    </recommendedName>
</protein>
<feature type="repeat" description="TPR" evidence="1">
    <location>
        <begin position="171"/>
        <end position="204"/>
    </location>
</feature>
<gene>
    <name evidence="4" type="ORF">GCM10008021_07240</name>
    <name evidence="3" type="ORF">GCM10010914_06060</name>
</gene>
<dbReference type="Pfam" id="PF13414">
    <property type="entry name" value="TPR_11"/>
    <property type="match status" value="1"/>
</dbReference>
<comment type="caution">
    <text evidence="3">The sequence shown here is derived from an EMBL/GenBank/DDBJ whole genome shotgun (WGS) entry which is preliminary data.</text>
</comment>
<name>A0AAV4K4M5_9DEIO</name>
<accession>A0AAV4K4M5</accession>
<keyword evidence="5" id="KW-1185">Reference proteome</keyword>
<organism evidence="3 6">
    <name type="scientific">Deinococcus wulumuqiensis</name>
    <dbReference type="NCBI Taxonomy" id="980427"/>
    <lineage>
        <taxon>Bacteria</taxon>
        <taxon>Thermotogati</taxon>
        <taxon>Deinococcota</taxon>
        <taxon>Deinococci</taxon>
        <taxon>Deinococcales</taxon>
        <taxon>Deinococcaceae</taxon>
        <taxon>Deinococcus</taxon>
    </lineage>
</organism>
<dbReference type="Pfam" id="PF13374">
    <property type="entry name" value="TPR_10"/>
    <property type="match status" value="1"/>
</dbReference>
<dbReference type="AlphaFoldDB" id="A0AAV4K4M5"/>
<reference evidence="5" key="3">
    <citation type="journal article" date="2019" name="Int. J. Syst. Evol. Microbiol.">
        <title>The Global Catalogue of Microorganisms (GCM) 10K type strain sequencing project: providing services to taxonomists for standard genome sequencing and annotation.</title>
        <authorList>
            <consortium name="The Broad Institute Genomics Platform"/>
            <consortium name="The Broad Institute Genome Sequencing Center for Infectious Disease"/>
            <person name="Wu L."/>
            <person name="Ma J."/>
        </authorList>
    </citation>
    <scope>NUCLEOTIDE SEQUENCE [LARGE SCALE GENOMIC DNA]</scope>
    <source>
        <strain evidence="5">CGMCC 1.8884</strain>
    </source>
</reference>
<feature type="transmembrane region" description="Helical" evidence="2">
    <location>
        <begin position="259"/>
        <end position="278"/>
    </location>
</feature>
<reference evidence="3" key="2">
    <citation type="journal article" date="2014" name="Int. J. Syst. Evol. Microbiol.">
        <title>Complete genome sequence of Corynebacterium casei LMG S-19264T (=DSM 44701T), isolated from a smear-ripened cheese.</title>
        <authorList>
            <consortium name="US DOE Joint Genome Institute (JGI-PGF)"/>
            <person name="Walter F."/>
            <person name="Albersmeier A."/>
            <person name="Kalinowski J."/>
            <person name="Ruckert C."/>
        </authorList>
    </citation>
    <scope>NUCLEOTIDE SEQUENCE</scope>
    <source>
        <strain evidence="3">CGMCC 1.8885</strain>
    </source>
</reference>
<dbReference type="EMBL" id="BMLZ01000006">
    <property type="protein sequence ID" value="GGP29073.1"/>
    <property type="molecule type" value="Genomic_DNA"/>
</dbReference>
<dbReference type="PANTHER" id="PTHR44809:SF1">
    <property type="entry name" value="PROTEIN O-MANNOSYL-TRANSFERASE TMTC1"/>
    <property type="match status" value="1"/>
</dbReference>
<evidence type="ECO:0000313" key="5">
    <source>
        <dbReference type="Proteomes" id="UP000630135"/>
    </source>
</evidence>
<proteinExistence type="predicted"/>
<evidence type="ECO:0000256" key="1">
    <source>
        <dbReference type="PROSITE-ProRule" id="PRU00339"/>
    </source>
</evidence>
<dbReference type="Gene3D" id="1.25.40.10">
    <property type="entry name" value="Tetratricopeptide repeat domain"/>
    <property type="match status" value="1"/>
</dbReference>
<keyword evidence="1" id="KW-0802">TPR repeat</keyword>
<dbReference type="Proteomes" id="UP000652720">
    <property type="component" value="Unassembled WGS sequence"/>
</dbReference>
<evidence type="ECO:0000313" key="3">
    <source>
        <dbReference type="EMBL" id="GGI74702.1"/>
    </source>
</evidence>
<dbReference type="PANTHER" id="PTHR44809">
    <property type="match status" value="1"/>
</dbReference>
<reference evidence="4" key="1">
    <citation type="journal article" date="2014" name="Int. J. Syst. Evol. Microbiol.">
        <title>Complete genome of a new Firmicutes species belonging to the dominant human colonic microbiota ('Ruminococcus bicirculans') reveals two chromosomes and a selective capacity to utilize plant glucans.</title>
        <authorList>
            <consortium name="NISC Comparative Sequencing Program"/>
            <person name="Wegmann U."/>
            <person name="Louis P."/>
            <person name="Goesmann A."/>
            <person name="Henrissat B."/>
            <person name="Duncan S.H."/>
            <person name="Flint H.J."/>
        </authorList>
    </citation>
    <scope>NUCLEOTIDE SEQUENCE</scope>
    <source>
        <strain evidence="4">CGMCC 1.8884</strain>
    </source>
</reference>
<keyword evidence="2" id="KW-1133">Transmembrane helix</keyword>
<keyword evidence="2" id="KW-0812">Transmembrane</keyword>
<dbReference type="InterPro" id="IPR052943">
    <property type="entry name" value="TMTC_O-mannosyl-trnsfr"/>
</dbReference>
<dbReference type="InterPro" id="IPR019734">
    <property type="entry name" value="TPR_rpt"/>
</dbReference>
<dbReference type="GeneID" id="59164233"/>
<sequence>MTDSARPGSEVALPGESGVPDWKTFARSGEWRRAQAAATLTNADPDVVAALSALSALQGDVRARKYPAARRGLSAYAAALSELDTRAQGEAALLRSLAAPEVLTPAVDALDRASGEADPGELQAKLAPAHAHALTRAEAMNALGVLHALRGEGEAARARFEEALAHDAEHYRARMNVGNLDLEAGQLPEAEAAYREVLKLAPEYDGAHHNLGVALRRQGKLYESVGSIRKAQRLGVRGAQAAAKEDMQEQLRLNPRLRWIRAGVFVGVALLLGLLAWLGRGGT</sequence>
<dbReference type="RefSeq" id="WP_017869247.1">
    <property type="nucleotide sequence ID" value="NZ_BMLZ01000006.1"/>
</dbReference>
<evidence type="ECO:0008006" key="7">
    <source>
        <dbReference type="Google" id="ProtNLM"/>
    </source>
</evidence>
<dbReference type="SMART" id="SM00028">
    <property type="entry name" value="TPR"/>
    <property type="match status" value="3"/>
</dbReference>
<evidence type="ECO:0000313" key="4">
    <source>
        <dbReference type="EMBL" id="GGP29073.1"/>
    </source>
</evidence>
<evidence type="ECO:0000313" key="6">
    <source>
        <dbReference type="Proteomes" id="UP000652720"/>
    </source>
</evidence>
<dbReference type="PROSITE" id="PS50005">
    <property type="entry name" value="TPR"/>
    <property type="match status" value="1"/>
</dbReference>
<dbReference type="InterPro" id="IPR011990">
    <property type="entry name" value="TPR-like_helical_dom_sf"/>
</dbReference>
<dbReference type="Proteomes" id="UP000630135">
    <property type="component" value="Unassembled WGS sequence"/>
</dbReference>
<keyword evidence="2" id="KW-0472">Membrane</keyword>
<reference evidence="3" key="4">
    <citation type="submission" date="2023-08" db="EMBL/GenBank/DDBJ databases">
        <authorList>
            <person name="Sun Q."/>
            <person name="Zhou Y."/>
        </authorList>
    </citation>
    <scope>NUCLEOTIDE SEQUENCE</scope>
    <source>
        <strain evidence="4">CGMCC 1.8884</strain>
        <strain evidence="3">CGMCC 1.8885</strain>
    </source>
</reference>
<dbReference type="SUPFAM" id="SSF48452">
    <property type="entry name" value="TPR-like"/>
    <property type="match status" value="1"/>
</dbReference>